<proteinExistence type="predicted"/>
<dbReference type="Proteomes" id="UP000252139">
    <property type="component" value="Unassembled WGS sequence"/>
</dbReference>
<evidence type="ECO:0000313" key="3">
    <source>
        <dbReference type="Proteomes" id="UP000252139"/>
    </source>
</evidence>
<feature type="region of interest" description="Disordered" evidence="1">
    <location>
        <begin position="29"/>
        <end position="54"/>
    </location>
</feature>
<accession>A0A367JC40</accession>
<organism evidence="2 3">
    <name type="scientific">Rhizopus azygosporus</name>
    <name type="common">Rhizopus microsporus var. azygosporus</name>
    <dbReference type="NCBI Taxonomy" id="86630"/>
    <lineage>
        <taxon>Eukaryota</taxon>
        <taxon>Fungi</taxon>
        <taxon>Fungi incertae sedis</taxon>
        <taxon>Mucoromycota</taxon>
        <taxon>Mucoromycotina</taxon>
        <taxon>Mucoromycetes</taxon>
        <taxon>Mucorales</taxon>
        <taxon>Mucorineae</taxon>
        <taxon>Rhizopodaceae</taxon>
        <taxon>Rhizopus</taxon>
    </lineage>
</organism>
<comment type="caution">
    <text evidence="2">The sequence shown here is derived from an EMBL/GenBank/DDBJ whole genome shotgun (WGS) entry which is preliminary data.</text>
</comment>
<dbReference type="AlphaFoldDB" id="A0A367JC40"/>
<reference evidence="2 3" key="1">
    <citation type="journal article" date="2018" name="G3 (Bethesda)">
        <title>Phylogenetic and Phylogenomic Definition of Rhizopus Species.</title>
        <authorList>
            <person name="Gryganskyi A.P."/>
            <person name="Golan J."/>
            <person name="Dolatabadi S."/>
            <person name="Mondo S."/>
            <person name="Robb S."/>
            <person name="Idnurm A."/>
            <person name="Muszewska A."/>
            <person name="Steczkiewicz K."/>
            <person name="Masonjones S."/>
            <person name="Liao H.L."/>
            <person name="Gajdeczka M.T."/>
            <person name="Anike F."/>
            <person name="Vuek A."/>
            <person name="Anishchenko I.M."/>
            <person name="Voigt K."/>
            <person name="de Hoog G.S."/>
            <person name="Smith M.E."/>
            <person name="Heitman J."/>
            <person name="Vilgalys R."/>
            <person name="Stajich J.E."/>
        </authorList>
    </citation>
    <scope>NUCLEOTIDE SEQUENCE [LARGE SCALE GENOMIC DNA]</scope>
    <source>
        <strain evidence="2 3">CBS 357.93</strain>
    </source>
</reference>
<gene>
    <name evidence="2" type="ORF">CU097_010785</name>
</gene>
<protein>
    <submittedName>
        <fullName evidence="2">Uncharacterized protein</fullName>
    </submittedName>
</protein>
<sequence length="54" mass="6216">MTSLIRCEVLRFFRVSQDNLDQLQDVIMDNDDEPPDSLTPIVNQPVVRLSESEP</sequence>
<feature type="non-terminal residue" evidence="2">
    <location>
        <position position="54"/>
    </location>
</feature>
<keyword evidence="3" id="KW-1185">Reference proteome</keyword>
<evidence type="ECO:0000256" key="1">
    <source>
        <dbReference type="SAM" id="MobiDB-lite"/>
    </source>
</evidence>
<dbReference type="EMBL" id="PJQL01001645">
    <property type="protein sequence ID" value="RCH87497.1"/>
    <property type="molecule type" value="Genomic_DNA"/>
</dbReference>
<name>A0A367JC40_RHIAZ</name>
<evidence type="ECO:0000313" key="2">
    <source>
        <dbReference type="EMBL" id="RCH87497.1"/>
    </source>
</evidence>